<evidence type="ECO:0000259" key="7">
    <source>
        <dbReference type="PROSITE" id="PS50127"/>
    </source>
</evidence>
<proteinExistence type="predicted"/>
<dbReference type="OrthoDB" id="9978460at2759"/>
<sequence length="351" mass="38927">MAINREREPSSSRAVQRRQVLRRRKKDGELGELGERRGRGEAHTGVSARRADAGWAAGERAVVLRAARRLWYVLHACVLVLVLGRSRVCVSEASTRTAGHCPAMTSCCLVQRRPRLARPHHLAPTTAPVVRLARSPPCSAASSSQRTAERRIRRHDTLAERPLPSTCPVTHTPGPGWALPTARSTPSQPAIAMSSKRITKEFSQAAQNPPPGFAVSLPESQSLHTWHVVLDAPPSTPYHPGRFALLLTLPPDYPFKPPVVRFLTRIYHPNVTNDSLGNVCLAVLKPDQWKPSTKIAAVLEAVRNLLLEPQPDDPLEDRIADEFRNDRAAWERNAKLHVQRYALEEPTFLAS</sequence>
<evidence type="ECO:0000256" key="2">
    <source>
        <dbReference type="ARBA" id="ARBA00022679"/>
    </source>
</evidence>
<dbReference type="Pfam" id="PF00179">
    <property type="entry name" value="UQ_con"/>
    <property type="match status" value="1"/>
</dbReference>
<feature type="compositionally biased region" description="Basic residues" evidence="6">
    <location>
        <begin position="15"/>
        <end position="25"/>
    </location>
</feature>
<evidence type="ECO:0000256" key="5">
    <source>
        <dbReference type="ARBA" id="ARBA00022840"/>
    </source>
</evidence>
<reference evidence="8 9" key="1">
    <citation type="submission" date="2017-08" db="EMBL/GenBank/DDBJ databases">
        <title>Harnessing the power of phylogenomics to disentangle the directionality and signatures of interkingdom host jumping in the parasitic fungal genus Tolypocladium.</title>
        <authorList>
            <person name="Quandt C.A."/>
            <person name="Patterson W."/>
            <person name="Spatafora J.W."/>
        </authorList>
    </citation>
    <scope>NUCLEOTIDE SEQUENCE [LARGE SCALE GENOMIC DNA]</scope>
    <source>
        <strain evidence="8 9">CBS 113982</strain>
    </source>
</reference>
<dbReference type="Proteomes" id="UP000236621">
    <property type="component" value="Unassembled WGS sequence"/>
</dbReference>
<evidence type="ECO:0000256" key="1">
    <source>
        <dbReference type="ARBA" id="ARBA00012486"/>
    </source>
</evidence>
<protein>
    <recommendedName>
        <fullName evidence="1">E2 ubiquitin-conjugating enzyme</fullName>
        <ecNumber evidence="1">2.3.2.23</ecNumber>
    </recommendedName>
</protein>
<feature type="compositionally biased region" description="Basic and acidic residues" evidence="6">
    <location>
        <begin position="1"/>
        <end position="10"/>
    </location>
</feature>
<feature type="region of interest" description="Disordered" evidence="6">
    <location>
        <begin position="1"/>
        <end position="50"/>
    </location>
</feature>
<dbReference type="InterPro" id="IPR000608">
    <property type="entry name" value="UBC"/>
</dbReference>
<gene>
    <name evidence="8" type="ORF">TCAP_06433</name>
</gene>
<dbReference type="InterPro" id="IPR050113">
    <property type="entry name" value="Ub_conjugating_enzyme"/>
</dbReference>
<keyword evidence="3" id="KW-0547">Nucleotide-binding</keyword>
<evidence type="ECO:0000256" key="3">
    <source>
        <dbReference type="ARBA" id="ARBA00022741"/>
    </source>
</evidence>
<dbReference type="InterPro" id="IPR016135">
    <property type="entry name" value="UBQ-conjugating_enzyme/RWD"/>
</dbReference>
<feature type="compositionally biased region" description="Basic and acidic residues" evidence="6">
    <location>
        <begin position="26"/>
        <end position="42"/>
    </location>
</feature>
<name>A0A2K3Q7S2_9HYPO</name>
<evidence type="ECO:0000313" key="8">
    <source>
        <dbReference type="EMBL" id="PNY23626.1"/>
    </source>
</evidence>
<dbReference type="STRING" id="45235.A0A2K3Q7S2"/>
<dbReference type="EC" id="2.3.2.23" evidence="1"/>
<feature type="domain" description="UBC core" evidence="7">
    <location>
        <begin position="193"/>
        <end position="343"/>
    </location>
</feature>
<dbReference type="AlphaFoldDB" id="A0A2K3Q7S2"/>
<dbReference type="GO" id="GO:0061631">
    <property type="term" value="F:ubiquitin conjugating enzyme activity"/>
    <property type="evidence" value="ECO:0007669"/>
    <property type="project" value="UniProtKB-EC"/>
</dbReference>
<keyword evidence="2" id="KW-0808">Transferase</keyword>
<organism evidence="8 9">
    <name type="scientific">Tolypocladium capitatum</name>
    <dbReference type="NCBI Taxonomy" id="45235"/>
    <lineage>
        <taxon>Eukaryota</taxon>
        <taxon>Fungi</taxon>
        <taxon>Dikarya</taxon>
        <taxon>Ascomycota</taxon>
        <taxon>Pezizomycotina</taxon>
        <taxon>Sordariomycetes</taxon>
        <taxon>Hypocreomycetidae</taxon>
        <taxon>Hypocreales</taxon>
        <taxon>Ophiocordycipitaceae</taxon>
        <taxon>Tolypocladium</taxon>
    </lineage>
</organism>
<dbReference type="GO" id="GO:0005524">
    <property type="term" value="F:ATP binding"/>
    <property type="evidence" value="ECO:0007669"/>
    <property type="project" value="UniProtKB-KW"/>
</dbReference>
<evidence type="ECO:0000313" key="9">
    <source>
        <dbReference type="Proteomes" id="UP000236621"/>
    </source>
</evidence>
<keyword evidence="5" id="KW-0067">ATP-binding</keyword>
<dbReference type="Gene3D" id="3.10.110.10">
    <property type="entry name" value="Ubiquitin Conjugating Enzyme"/>
    <property type="match status" value="1"/>
</dbReference>
<dbReference type="SUPFAM" id="SSF54495">
    <property type="entry name" value="UBC-like"/>
    <property type="match status" value="1"/>
</dbReference>
<feature type="region of interest" description="Disordered" evidence="6">
    <location>
        <begin position="161"/>
        <end position="186"/>
    </location>
</feature>
<evidence type="ECO:0000256" key="4">
    <source>
        <dbReference type="ARBA" id="ARBA00022786"/>
    </source>
</evidence>
<dbReference type="FunFam" id="3.10.110.10:FF:000060">
    <property type="entry name" value="Ubiquitin conjugating enzyme (UbcB)"/>
    <property type="match status" value="1"/>
</dbReference>
<accession>A0A2K3Q7S2</accession>
<dbReference type="EMBL" id="NRSZ01001074">
    <property type="protein sequence ID" value="PNY23626.1"/>
    <property type="molecule type" value="Genomic_DNA"/>
</dbReference>
<dbReference type="SMART" id="SM00212">
    <property type="entry name" value="UBCc"/>
    <property type="match status" value="1"/>
</dbReference>
<evidence type="ECO:0000256" key="6">
    <source>
        <dbReference type="SAM" id="MobiDB-lite"/>
    </source>
</evidence>
<comment type="caution">
    <text evidence="8">The sequence shown here is derived from an EMBL/GenBank/DDBJ whole genome shotgun (WGS) entry which is preliminary data.</text>
</comment>
<keyword evidence="4" id="KW-0833">Ubl conjugation pathway</keyword>
<dbReference type="PANTHER" id="PTHR24067">
    <property type="entry name" value="UBIQUITIN-CONJUGATING ENZYME E2"/>
    <property type="match status" value="1"/>
</dbReference>
<keyword evidence="9" id="KW-1185">Reference proteome</keyword>
<dbReference type="PROSITE" id="PS50127">
    <property type="entry name" value="UBC_2"/>
    <property type="match status" value="1"/>
</dbReference>